<keyword evidence="2" id="KW-1185">Reference proteome</keyword>
<dbReference type="Proteomes" id="UP000001628">
    <property type="component" value="Unassembled WGS sequence"/>
</dbReference>
<reference evidence="1 2" key="1">
    <citation type="journal article" date="2011" name="PLoS Genet.">
        <title>Comparative genomic analysis of human fungal pathogens causing paracoccidioidomycosis.</title>
        <authorList>
            <person name="Desjardins C.A."/>
            <person name="Champion M.D."/>
            <person name="Holder J.W."/>
            <person name="Muszewska A."/>
            <person name="Goldberg J."/>
            <person name="Bailao A.M."/>
            <person name="Brigido M.M."/>
            <person name="Ferreira M.E."/>
            <person name="Garcia A.M."/>
            <person name="Grynberg M."/>
            <person name="Gujja S."/>
            <person name="Heiman D.I."/>
            <person name="Henn M.R."/>
            <person name="Kodira C.D."/>
            <person name="Leon-Narvaez H."/>
            <person name="Longo L.V."/>
            <person name="Ma L.J."/>
            <person name="Malavazi I."/>
            <person name="Matsuo A.L."/>
            <person name="Morais F.V."/>
            <person name="Pereira M."/>
            <person name="Rodriguez-Brito S."/>
            <person name="Sakthikumar S."/>
            <person name="Salem-Izacc S.M."/>
            <person name="Sykes S.M."/>
            <person name="Teixeira M.M."/>
            <person name="Vallejo M.C."/>
            <person name="Walter M.E."/>
            <person name="Yandava C."/>
            <person name="Young S."/>
            <person name="Zeng Q."/>
            <person name="Zucker J."/>
            <person name="Felipe M.S."/>
            <person name="Goldman G.H."/>
            <person name="Haas B.J."/>
            <person name="McEwen J.G."/>
            <person name="Nino-Vega G."/>
            <person name="Puccia R."/>
            <person name="San-Blas G."/>
            <person name="Soares C.M."/>
            <person name="Birren B.W."/>
            <person name="Cuomo C.A."/>
        </authorList>
    </citation>
    <scope>NUCLEOTIDE SEQUENCE [LARGE SCALE GENOMIC DNA]</scope>
    <source>
        <strain evidence="1 2">Pb18</strain>
    </source>
</reference>
<dbReference type="EMBL" id="KN275957">
    <property type="protein sequence ID" value="KGM92666.1"/>
    <property type="molecule type" value="Genomic_DNA"/>
</dbReference>
<dbReference type="AlphaFoldDB" id="A0A0A0HX70"/>
<organism evidence="1 2">
    <name type="scientific">Paracoccidioides brasiliensis (strain Pb18)</name>
    <dbReference type="NCBI Taxonomy" id="502780"/>
    <lineage>
        <taxon>Eukaryota</taxon>
        <taxon>Fungi</taxon>
        <taxon>Dikarya</taxon>
        <taxon>Ascomycota</taxon>
        <taxon>Pezizomycotina</taxon>
        <taxon>Eurotiomycetes</taxon>
        <taxon>Eurotiomycetidae</taxon>
        <taxon>Onygenales</taxon>
        <taxon>Ajellomycetaceae</taxon>
        <taxon>Paracoccidioides</taxon>
    </lineage>
</organism>
<gene>
    <name evidence="1" type="ORF">PADG_11120</name>
</gene>
<proteinExistence type="predicted"/>
<evidence type="ECO:0000313" key="2">
    <source>
        <dbReference type="Proteomes" id="UP000001628"/>
    </source>
</evidence>
<name>A0A0A0HX70_PARBD</name>
<dbReference type="HOGENOM" id="CLU_1696063_0_0_1"/>
<dbReference type="InParanoid" id="A0A0A0HX70"/>
<dbReference type="RefSeq" id="XP_010756719.1">
    <property type="nucleotide sequence ID" value="XM_010758417.1"/>
</dbReference>
<accession>A0A0A0HX70</accession>
<dbReference type="KEGG" id="pbn:PADG_11120"/>
<dbReference type="eggNOG" id="ENOG502S8D8">
    <property type="taxonomic scope" value="Eukaryota"/>
</dbReference>
<evidence type="ECO:0000313" key="1">
    <source>
        <dbReference type="EMBL" id="KGM92666.1"/>
    </source>
</evidence>
<dbReference type="GeneID" id="22587017"/>
<dbReference type="VEuPathDB" id="FungiDB:PADG_11120"/>
<protein>
    <submittedName>
        <fullName evidence="1">Uncharacterized protein</fullName>
    </submittedName>
</protein>
<sequence>MGKERYLKQIEAIIACPVEYSRSDWSEYALSDRGYKGIQLRLNQHEHDLKEGLILACIHGPLGPSVLVWAVKSGYFIAIHHRDQVSLQERIRNTYCAYHWGVLLAPKKSNGRDNMAYDVSDGVRLDNETGQDLNPERDWFFRIRNVNSVGQWAVG</sequence>
<dbReference type="OrthoDB" id="4191381at2759"/>